<dbReference type="AlphaFoldDB" id="A0A0K0H9X8"/>
<dbReference type="SUPFAM" id="SSF56925">
    <property type="entry name" value="OMPA-like"/>
    <property type="match status" value="1"/>
</dbReference>
<keyword evidence="2" id="KW-1134">Transmembrane beta strand</keyword>
<keyword evidence="5" id="KW-0472">Membrane</keyword>
<dbReference type="InterPro" id="IPR051723">
    <property type="entry name" value="Bact_OM_Invasion-Related"/>
</dbReference>
<dbReference type="PRINTS" id="PR00316">
    <property type="entry name" value="ENTEROVIROMP"/>
</dbReference>
<dbReference type="Proteomes" id="UP000000289">
    <property type="component" value="Chromosome"/>
</dbReference>
<dbReference type="InterPro" id="IPR000758">
    <property type="entry name" value="Enterovir_OMP"/>
</dbReference>
<evidence type="ECO:0000256" key="1">
    <source>
        <dbReference type="ARBA" id="ARBA00004141"/>
    </source>
</evidence>
<evidence type="ECO:0000256" key="5">
    <source>
        <dbReference type="ARBA" id="ARBA00023136"/>
    </source>
</evidence>
<feature type="chain" id="PRO_5005331790" evidence="6">
    <location>
        <begin position="24"/>
        <end position="185"/>
    </location>
</feature>
<evidence type="ECO:0000256" key="4">
    <source>
        <dbReference type="ARBA" id="ARBA00022729"/>
    </source>
</evidence>
<dbReference type="RefSeq" id="WP_000713482.1">
    <property type="nucleotide sequence ID" value="NC_015761.1"/>
</dbReference>
<name>A0A0K0H9X8_SALBC</name>
<dbReference type="eggNOG" id="COG3637">
    <property type="taxonomic scope" value="Bacteria"/>
</dbReference>
<protein>
    <submittedName>
        <fullName evidence="7">Outer membrane invasion protein</fullName>
    </submittedName>
</protein>
<evidence type="ECO:0000313" key="7">
    <source>
        <dbReference type="EMBL" id="CCC30184.1"/>
    </source>
</evidence>
<evidence type="ECO:0000313" key="8">
    <source>
        <dbReference type="Proteomes" id="UP000000289"/>
    </source>
</evidence>
<dbReference type="InterPro" id="IPR011250">
    <property type="entry name" value="OMP/PagP_B-barrel"/>
</dbReference>
<evidence type="ECO:0000256" key="3">
    <source>
        <dbReference type="ARBA" id="ARBA00022692"/>
    </source>
</evidence>
<sequence>MKKFIISTLVVSAGVLAANVAQADTNSLSVGYAQSKVQDFKNIRGVNLKYRYETDSPVSFITSLSYLSGDRQNSDSVEPEGIYYHDKFDVKYGSLMVGPAYRLSDNFSLYALAGVGTMKATFKEQSTQDGMSASYKMSSRKTGFAWGAGIQMNPLENIVIDVGYEGSTISSTKINGFNVGVGYRF</sequence>
<dbReference type="Pfam" id="PF06316">
    <property type="entry name" value="Ail_Lom"/>
    <property type="match status" value="1"/>
</dbReference>
<dbReference type="PROSITE" id="PS00694">
    <property type="entry name" value="ENT_VIR_OMP_1"/>
    <property type="match status" value="1"/>
</dbReference>
<proteinExistence type="predicted"/>
<dbReference type="PANTHER" id="PTHR35892">
    <property type="entry name" value="OUTER MEMBRANE PROTEIN PAGN-RELATED"/>
    <property type="match status" value="1"/>
</dbReference>
<dbReference type="Gene3D" id="2.40.160.20">
    <property type="match status" value="1"/>
</dbReference>
<gene>
    <name evidence="7" type="primary">pagC</name>
    <name evidence="7" type="ordered locus">SBG_1090</name>
</gene>
<comment type="subcellular location">
    <subcellularLocation>
        <location evidence="1">Membrane</location>
        <topology evidence="1">Multi-pass membrane protein</topology>
    </subcellularLocation>
</comment>
<reference evidence="7 8" key="1">
    <citation type="journal article" date="2011" name="PLoS Pathog.">
        <title>Salmonella bongori provides insights into the evolution of the Salmonellae.</title>
        <authorList>
            <person name="Fookes M."/>
            <person name="Schroeder G.N."/>
            <person name="Langridge G.C."/>
            <person name="Blondel C.J."/>
            <person name="Mammina C."/>
            <person name="Connor T.R."/>
            <person name="Seth-Smith H."/>
            <person name="Vernikos G.S."/>
            <person name="Robinson K.S."/>
            <person name="Sanders M."/>
            <person name="Petty N.K."/>
            <person name="Kingsley R.A."/>
            <person name="Baumler A.J."/>
            <person name="Nuccio S.P."/>
            <person name="Contreras I."/>
            <person name="Santiviago C.A."/>
            <person name="Maskell D."/>
            <person name="Barrow P."/>
            <person name="Humphrey T."/>
            <person name="Nastasi A."/>
            <person name="Roberts M."/>
            <person name="Frankel G."/>
            <person name="Parkhill J."/>
            <person name="Dougan G."/>
            <person name="Thomson N.R."/>
        </authorList>
    </citation>
    <scope>NUCLEOTIDE SEQUENCE [LARGE SCALE GENOMIC DNA]</scope>
    <source>
        <strain evidence="8">ATCC 43975 / DSM 13772 / NCTC 12419</strain>
    </source>
</reference>
<accession>A0A0K0H9X8</accession>
<feature type="signal peptide" evidence="6">
    <location>
        <begin position="1"/>
        <end position="23"/>
    </location>
</feature>
<dbReference type="KEGG" id="sbg:SBG_1090"/>
<dbReference type="GO" id="GO:0016020">
    <property type="term" value="C:membrane"/>
    <property type="evidence" value="ECO:0007669"/>
    <property type="project" value="UniProtKB-SubCell"/>
</dbReference>
<dbReference type="PANTHER" id="PTHR35892:SF2">
    <property type="entry name" value="OUTER MEMBRANE PROTEIN PAGN"/>
    <property type="match status" value="1"/>
</dbReference>
<keyword evidence="3" id="KW-0812">Transmembrane</keyword>
<evidence type="ECO:0000256" key="2">
    <source>
        <dbReference type="ARBA" id="ARBA00022452"/>
    </source>
</evidence>
<keyword evidence="4 6" id="KW-0732">Signal</keyword>
<organism evidence="7 8">
    <name type="scientific">Salmonella bongori (strain ATCC 43975 / DSM 13772 / NCTC 12419)</name>
    <dbReference type="NCBI Taxonomy" id="218493"/>
    <lineage>
        <taxon>Bacteria</taxon>
        <taxon>Pseudomonadati</taxon>
        <taxon>Pseudomonadota</taxon>
        <taxon>Gammaproteobacteria</taxon>
        <taxon>Enterobacterales</taxon>
        <taxon>Enterobacteriaceae</taxon>
        <taxon>Salmonella</taxon>
    </lineage>
</organism>
<dbReference type="GO" id="GO:0044384">
    <property type="term" value="C:host outer membrane"/>
    <property type="evidence" value="ECO:0007669"/>
    <property type="project" value="InterPro"/>
</dbReference>
<dbReference type="EMBL" id="FR877557">
    <property type="protein sequence ID" value="CCC30184.1"/>
    <property type="molecule type" value="Genomic_DNA"/>
</dbReference>
<evidence type="ECO:0000256" key="6">
    <source>
        <dbReference type="SAM" id="SignalP"/>
    </source>
</evidence>
<dbReference type="PROSITE" id="PS00695">
    <property type="entry name" value="ENT_VIR_OMP_2"/>
    <property type="match status" value="1"/>
</dbReference>
<dbReference type="GeneID" id="44980107"/>